<keyword evidence="1 6" id="KW-0813">Transport</keyword>
<dbReference type="PANTHER" id="PTHR38344:SF1">
    <property type="entry name" value="INORGANIC CARBON TRANSPORTER SUBUNIT DABA-RELATED"/>
    <property type="match status" value="1"/>
</dbReference>
<feature type="binding site" evidence="6">
    <location>
        <position position="509"/>
    </location>
    <ligand>
        <name>Zn(2+)</name>
        <dbReference type="ChEBI" id="CHEBI:29105"/>
    </ligand>
</feature>
<keyword evidence="5 6" id="KW-0472">Membrane</keyword>
<accession>A0A062UB44</accession>
<evidence type="ECO:0000256" key="6">
    <source>
        <dbReference type="HAMAP-Rule" id="MF_01871"/>
    </source>
</evidence>
<evidence type="ECO:0000256" key="4">
    <source>
        <dbReference type="ARBA" id="ARBA00022833"/>
    </source>
</evidence>
<keyword evidence="8" id="KW-1185">Reference proteome</keyword>
<comment type="subunit">
    <text evidence="6">Forms a complex with DabB.</text>
</comment>
<dbReference type="GO" id="GO:0008270">
    <property type="term" value="F:zinc ion binding"/>
    <property type="evidence" value="ECO:0007669"/>
    <property type="project" value="UniProtKB-UniRule"/>
</dbReference>
<dbReference type="PATRIC" id="fig|1280946.3.peg.2672"/>
<reference evidence="7 8" key="1">
    <citation type="journal article" date="2014" name="Antonie Van Leeuwenhoek">
        <title>Hyphomonas beringensis sp. nov. and Hyphomonas chukchiensis sp. nov., isolated from surface seawater of the Bering Sea and Chukchi Sea.</title>
        <authorList>
            <person name="Li C."/>
            <person name="Lai Q."/>
            <person name="Li G."/>
            <person name="Dong C."/>
            <person name="Wang J."/>
            <person name="Liao Y."/>
            <person name="Shao Z."/>
        </authorList>
    </citation>
    <scope>NUCLEOTIDE SEQUENCE [LARGE SCALE GENOMIC DNA]</scope>
    <source>
        <strain evidence="7 8">25B14_1</strain>
    </source>
</reference>
<name>A0A062UB44_9PROT</name>
<comment type="subcellular location">
    <subcellularLocation>
        <location evidence="6">Cell membrane</location>
        <topology evidence="6">Peripheral membrane protein</topology>
    </subcellularLocation>
</comment>
<dbReference type="HAMAP" id="MF_01871">
    <property type="entry name" value="DabA"/>
    <property type="match status" value="1"/>
</dbReference>
<keyword evidence="4 6" id="KW-0862">Zinc</keyword>
<feature type="binding site" evidence="6">
    <location>
        <position position="494"/>
    </location>
    <ligand>
        <name>Zn(2+)</name>
        <dbReference type="ChEBI" id="CHEBI:29105"/>
    </ligand>
</feature>
<dbReference type="PANTHER" id="PTHR38344">
    <property type="entry name" value="UPF0753 PROTEIN AQ_863"/>
    <property type="match status" value="1"/>
</dbReference>
<proteinExistence type="inferred from homology"/>
<evidence type="ECO:0000256" key="3">
    <source>
        <dbReference type="ARBA" id="ARBA00022723"/>
    </source>
</evidence>
<organism evidence="7 8">
    <name type="scientific">Hyphomonas beringensis</name>
    <dbReference type="NCBI Taxonomy" id="1280946"/>
    <lineage>
        <taxon>Bacteria</taxon>
        <taxon>Pseudomonadati</taxon>
        <taxon>Pseudomonadota</taxon>
        <taxon>Alphaproteobacteria</taxon>
        <taxon>Hyphomonadales</taxon>
        <taxon>Hyphomonadaceae</taxon>
        <taxon>Hyphomonas</taxon>
    </lineage>
</organism>
<feature type="binding site" evidence="6">
    <location>
        <position position="336"/>
    </location>
    <ligand>
        <name>Zn(2+)</name>
        <dbReference type="ChEBI" id="CHEBI:29105"/>
    </ligand>
</feature>
<comment type="similarity">
    <text evidence="6">Belongs to the inorganic carbon transporter (TC 9.A.2) DabA family.</text>
</comment>
<comment type="function">
    <text evidence="6">Part of an energy-coupled inorganic carbon pump.</text>
</comment>
<protein>
    <recommendedName>
        <fullName evidence="6">Probable inorganic carbon transporter subunit DabA</fullName>
    </recommendedName>
</protein>
<comment type="cofactor">
    <cofactor evidence="6">
        <name>Zn(2+)</name>
        <dbReference type="ChEBI" id="CHEBI:29105"/>
    </cofactor>
</comment>
<dbReference type="eggNOG" id="COG3002">
    <property type="taxonomic scope" value="Bacteria"/>
</dbReference>
<keyword evidence="3 6" id="KW-0479">Metal-binding</keyword>
<dbReference type="STRING" id="1280946.HY29_03800"/>
<dbReference type="Proteomes" id="UP000027037">
    <property type="component" value="Unassembled WGS sequence"/>
</dbReference>
<dbReference type="GO" id="GO:0005886">
    <property type="term" value="C:plasma membrane"/>
    <property type="evidence" value="ECO:0007669"/>
    <property type="project" value="UniProtKB-SubCell"/>
</dbReference>
<dbReference type="InterPro" id="IPR018752">
    <property type="entry name" value="DabA"/>
</dbReference>
<dbReference type="EMBL" id="AWFF01000054">
    <property type="protein sequence ID" value="KCZ53355.1"/>
    <property type="molecule type" value="Genomic_DNA"/>
</dbReference>
<evidence type="ECO:0000313" key="8">
    <source>
        <dbReference type="Proteomes" id="UP000027037"/>
    </source>
</evidence>
<gene>
    <name evidence="6" type="primary">dabA</name>
    <name evidence="7" type="ORF">HY29_03800</name>
</gene>
<evidence type="ECO:0000256" key="5">
    <source>
        <dbReference type="ARBA" id="ARBA00023136"/>
    </source>
</evidence>
<dbReference type="Pfam" id="PF10070">
    <property type="entry name" value="DabA"/>
    <property type="match status" value="1"/>
</dbReference>
<comment type="caution">
    <text evidence="7">The sequence shown here is derived from an EMBL/GenBank/DDBJ whole genome shotgun (WGS) entry which is preliminary data.</text>
</comment>
<evidence type="ECO:0000256" key="2">
    <source>
        <dbReference type="ARBA" id="ARBA00022475"/>
    </source>
</evidence>
<sequence>MLQMTRTPTPEYTSIENAIDQAIRQVPPLWPLTHSVAVNPFLGQAHMPFQKAAAKLAWLSGQKLTLPAAWYLEKLRSGKITNADMTAARQELDLADTNDCPELQKTDSSGFDPTKQRIASIASLATDHSGVDWGQVIDDRFTSWASAYFDEGQALWPMTAGKGAWSSWLSWAQHDLTPEIFGLKNFAKQVQALPETPEALILEACEYLKVPSDHLGDYFLHLLLSLGGWSQLARYRLWQAEPEGHSDETLRDLLAIRLVWDIALLNQYKNDIGKPWSETWKDYAPSSPMPASFEQEILLHTAFEYSKIRRLGESLQAPAVREAKTDPLVQAVFCIDVRSEVFRRALEQVTPRAETRGFAGFFGIPLRHHGFASDIAEDRLPVLLKPGIHSKAVSATRDHDDRPERYRARAFRAWGRFRMAAVSSFAFVESSGPIYAWRLVKDGIASARKKAPSNHPLQLDSSFGTEDRIDLAKSVLTAMSLTEDFAPVVLLVGHGATVTNNPHASGLQCGACGGHAGDVNARLLAQILNEPAVRSGLADHDIHIPDETHFLGALHSTTTDEIKVYDEGAQPALQKTISEIKTWLAEAGQLSRQERSLTLPRADNGKGVIRRSRDWAETRPEWGLANCSAFIAAPRERTRDRDLSGTAFLHEYDWEKDTDFSTLELILTAPVVVASWISLQYYGSVVAPDLFGGGNKLLHNVVGGIGVLEGNGGRLRTGLPWQSVHNGTKYVHEPTRLTVCIEAPCEAINDVLEKHENVRALFDNAWLRLFALGRSGLLASEYTGDLQWRKVTSAYKHP</sequence>
<dbReference type="RefSeq" id="WP_051601510.1">
    <property type="nucleotide sequence ID" value="NZ_AWFF01000054.1"/>
</dbReference>
<feature type="binding site" evidence="6">
    <location>
        <position position="334"/>
    </location>
    <ligand>
        <name>Zn(2+)</name>
        <dbReference type="ChEBI" id="CHEBI:29105"/>
    </ligand>
</feature>
<evidence type="ECO:0000256" key="1">
    <source>
        <dbReference type="ARBA" id="ARBA00022448"/>
    </source>
</evidence>
<dbReference type="OrthoDB" id="9805101at2"/>
<evidence type="ECO:0000313" key="7">
    <source>
        <dbReference type="EMBL" id="KCZ53355.1"/>
    </source>
</evidence>
<dbReference type="AlphaFoldDB" id="A0A062UB44"/>
<keyword evidence="2 6" id="KW-1003">Cell membrane</keyword>